<keyword evidence="1" id="KW-0812">Transmembrane</keyword>
<keyword evidence="1" id="KW-1133">Transmembrane helix</keyword>
<proteinExistence type="predicted"/>
<dbReference type="EMBL" id="QKRA01000002">
    <property type="protein sequence ID" value="RDL45362.1"/>
    <property type="molecule type" value="Genomic_DNA"/>
</dbReference>
<accession>A0A370UC38</accession>
<keyword evidence="1" id="KW-0472">Membrane</keyword>
<gene>
    <name evidence="2" type="ORF">DN730_07065</name>
</gene>
<evidence type="ECO:0000313" key="2">
    <source>
        <dbReference type="EMBL" id="RDL45362.1"/>
    </source>
</evidence>
<dbReference type="Proteomes" id="UP000254326">
    <property type="component" value="Unassembled WGS sequence"/>
</dbReference>
<protein>
    <submittedName>
        <fullName evidence="2">Uncharacterized protein</fullName>
    </submittedName>
</protein>
<feature type="transmembrane region" description="Helical" evidence="1">
    <location>
        <begin position="70"/>
        <end position="94"/>
    </location>
</feature>
<evidence type="ECO:0000313" key="3">
    <source>
        <dbReference type="Proteomes" id="UP000254326"/>
    </source>
</evidence>
<organism evidence="2 3">
    <name type="scientific">Marinomonas piezotolerans</name>
    <dbReference type="NCBI Taxonomy" id="2213058"/>
    <lineage>
        <taxon>Bacteria</taxon>
        <taxon>Pseudomonadati</taxon>
        <taxon>Pseudomonadota</taxon>
        <taxon>Gammaproteobacteria</taxon>
        <taxon>Oceanospirillales</taxon>
        <taxon>Oceanospirillaceae</taxon>
        <taxon>Marinomonas</taxon>
    </lineage>
</organism>
<dbReference type="AlphaFoldDB" id="A0A370UC38"/>
<name>A0A370UC38_9GAMM</name>
<dbReference type="OrthoDB" id="6106929at2"/>
<dbReference type="RefSeq" id="WP_115467395.1">
    <property type="nucleotide sequence ID" value="NZ_QKRA01000002.1"/>
</dbReference>
<evidence type="ECO:0000256" key="1">
    <source>
        <dbReference type="SAM" id="Phobius"/>
    </source>
</evidence>
<keyword evidence="3" id="KW-1185">Reference proteome</keyword>
<comment type="caution">
    <text evidence="2">The sequence shown here is derived from an EMBL/GenBank/DDBJ whole genome shotgun (WGS) entry which is preliminary data.</text>
</comment>
<sequence length="97" mass="11013">MPKYTVLTREHLIRAESDEETIERFKRCGYQSVAEYETTTAGGALGQYREEHASELNTTPPKMSPRMRKALWFGGVGVVLWASYLIFGLLPLAFVNE</sequence>
<reference evidence="2 3" key="1">
    <citation type="submission" date="2018-06" db="EMBL/GenBank/DDBJ databases">
        <title>Marinomonas sp. YLB-05 draft genome sequence.</title>
        <authorList>
            <person name="Yu L."/>
            <person name="Tang X."/>
        </authorList>
    </citation>
    <scope>NUCLEOTIDE SEQUENCE [LARGE SCALE GENOMIC DNA]</scope>
    <source>
        <strain evidence="2 3">YLB-05</strain>
    </source>
</reference>